<comment type="caution">
    <text evidence="18">The sequence shown here is derived from an EMBL/GenBank/DDBJ whole genome shotgun (WGS) entry which is preliminary data.</text>
</comment>
<evidence type="ECO:0000256" key="1">
    <source>
        <dbReference type="ARBA" id="ARBA00004496"/>
    </source>
</evidence>
<evidence type="ECO:0000256" key="14">
    <source>
        <dbReference type="HAMAP-Rule" id="MF_00046"/>
    </source>
</evidence>
<keyword evidence="5 14" id="KW-0436">Ligase</keyword>
<feature type="binding site" evidence="14">
    <location>
        <begin position="117"/>
        <end position="123"/>
    </location>
    <ligand>
        <name>ATP</name>
        <dbReference type="ChEBI" id="CHEBI:30616"/>
    </ligand>
</feature>
<dbReference type="GO" id="GO:0008763">
    <property type="term" value="F:UDP-N-acetylmuramate-L-alanine ligase activity"/>
    <property type="evidence" value="ECO:0007669"/>
    <property type="project" value="UniProtKB-UniRule"/>
</dbReference>
<evidence type="ECO:0000256" key="11">
    <source>
        <dbReference type="ARBA" id="ARBA00023306"/>
    </source>
</evidence>
<dbReference type="PANTHER" id="PTHR43445:SF3">
    <property type="entry name" value="UDP-N-ACETYLMURAMATE--L-ALANINE LIGASE"/>
    <property type="match status" value="1"/>
</dbReference>
<dbReference type="GO" id="GO:0008360">
    <property type="term" value="P:regulation of cell shape"/>
    <property type="evidence" value="ECO:0007669"/>
    <property type="project" value="UniProtKB-KW"/>
</dbReference>
<dbReference type="InterPro" id="IPR005758">
    <property type="entry name" value="UDP-N-AcMur_Ala_ligase_MurC"/>
</dbReference>
<dbReference type="Pfam" id="PF01225">
    <property type="entry name" value="Mur_ligase"/>
    <property type="match status" value="1"/>
</dbReference>
<evidence type="ECO:0000259" key="17">
    <source>
        <dbReference type="Pfam" id="PF08245"/>
    </source>
</evidence>
<dbReference type="InterPro" id="IPR036565">
    <property type="entry name" value="Mur-like_cat_sf"/>
</dbReference>
<keyword evidence="7 14" id="KW-0547">Nucleotide-binding</keyword>
<evidence type="ECO:0000256" key="6">
    <source>
        <dbReference type="ARBA" id="ARBA00022618"/>
    </source>
</evidence>
<dbReference type="SUPFAM" id="SSF51984">
    <property type="entry name" value="MurCD N-terminal domain"/>
    <property type="match status" value="1"/>
</dbReference>
<dbReference type="NCBIfam" id="TIGR01082">
    <property type="entry name" value="murC"/>
    <property type="match status" value="1"/>
</dbReference>
<dbReference type="HAMAP" id="MF_00046">
    <property type="entry name" value="MurC"/>
    <property type="match status" value="1"/>
</dbReference>
<keyword evidence="10 14" id="KW-0573">Peptidoglycan synthesis</keyword>
<evidence type="ECO:0000256" key="8">
    <source>
        <dbReference type="ARBA" id="ARBA00022840"/>
    </source>
</evidence>
<dbReference type="PANTHER" id="PTHR43445">
    <property type="entry name" value="UDP-N-ACETYLMURAMATE--L-ALANINE LIGASE-RELATED"/>
    <property type="match status" value="1"/>
</dbReference>
<dbReference type="GO" id="GO:0005524">
    <property type="term" value="F:ATP binding"/>
    <property type="evidence" value="ECO:0007669"/>
    <property type="project" value="UniProtKB-UniRule"/>
</dbReference>
<dbReference type="InterPro" id="IPR004101">
    <property type="entry name" value="Mur_ligase_C"/>
</dbReference>
<evidence type="ECO:0000256" key="13">
    <source>
        <dbReference type="ARBA" id="ARBA00047833"/>
    </source>
</evidence>
<dbReference type="InterPro" id="IPR000713">
    <property type="entry name" value="Mur_ligase_N"/>
</dbReference>
<evidence type="ECO:0000256" key="4">
    <source>
        <dbReference type="ARBA" id="ARBA00022490"/>
    </source>
</evidence>
<evidence type="ECO:0000256" key="3">
    <source>
        <dbReference type="ARBA" id="ARBA00012211"/>
    </source>
</evidence>
<comment type="catalytic activity">
    <reaction evidence="13 14">
        <text>UDP-N-acetyl-alpha-D-muramate + L-alanine + ATP = UDP-N-acetyl-alpha-D-muramoyl-L-alanine + ADP + phosphate + H(+)</text>
        <dbReference type="Rhea" id="RHEA:23372"/>
        <dbReference type="ChEBI" id="CHEBI:15378"/>
        <dbReference type="ChEBI" id="CHEBI:30616"/>
        <dbReference type="ChEBI" id="CHEBI:43474"/>
        <dbReference type="ChEBI" id="CHEBI:57972"/>
        <dbReference type="ChEBI" id="CHEBI:70757"/>
        <dbReference type="ChEBI" id="CHEBI:83898"/>
        <dbReference type="ChEBI" id="CHEBI:456216"/>
        <dbReference type="EC" id="6.3.2.8"/>
    </reaction>
</comment>
<dbReference type="Gene3D" id="3.40.1190.10">
    <property type="entry name" value="Mur-like, catalytic domain"/>
    <property type="match status" value="1"/>
</dbReference>
<feature type="domain" description="Mur ligase C-terminal" evidence="16">
    <location>
        <begin position="318"/>
        <end position="449"/>
    </location>
</feature>
<dbReference type="InterPro" id="IPR036615">
    <property type="entry name" value="Mur_ligase_C_dom_sf"/>
</dbReference>
<protein>
    <recommendedName>
        <fullName evidence="3 14">UDP-N-acetylmuramate--L-alanine ligase</fullName>
        <ecNumber evidence="3 14">6.3.2.8</ecNumber>
    </recommendedName>
    <alternativeName>
        <fullName evidence="14">UDP-N-acetylmuramoyl-L-alanine synthetase</fullName>
    </alternativeName>
</protein>
<keyword evidence="4 14" id="KW-0963">Cytoplasm</keyword>
<comment type="subcellular location">
    <subcellularLocation>
        <location evidence="1 14">Cytoplasm</location>
    </subcellularLocation>
</comment>
<keyword evidence="12 14" id="KW-0961">Cell wall biogenesis/degradation</keyword>
<keyword evidence="6 14" id="KW-0132">Cell division</keyword>
<dbReference type="InterPro" id="IPR050061">
    <property type="entry name" value="MurCDEF_pg_biosynth"/>
</dbReference>
<dbReference type="Gene3D" id="3.90.190.20">
    <property type="entry name" value="Mur ligase, C-terminal domain"/>
    <property type="match status" value="1"/>
</dbReference>
<dbReference type="GO" id="GO:0051301">
    <property type="term" value="P:cell division"/>
    <property type="evidence" value="ECO:0007669"/>
    <property type="project" value="UniProtKB-KW"/>
</dbReference>
<comment type="function">
    <text evidence="14">Cell wall formation.</text>
</comment>
<dbReference type="GO" id="GO:0071555">
    <property type="term" value="P:cell wall organization"/>
    <property type="evidence" value="ECO:0007669"/>
    <property type="project" value="UniProtKB-KW"/>
</dbReference>
<keyword evidence="19" id="KW-1185">Reference proteome</keyword>
<comment type="pathway">
    <text evidence="2 14">Cell wall biogenesis; peptidoglycan biosynthesis.</text>
</comment>
<proteinExistence type="inferred from homology"/>
<dbReference type="EMBL" id="BQKC01000001">
    <property type="protein sequence ID" value="GJM55498.1"/>
    <property type="molecule type" value="Genomic_DNA"/>
</dbReference>
<evidence type="ECO:0000256" key="2">
    <source>
        <dbReference type="ARBA" id="ARBA00004752"/>
    </source>
</evidence>
<evidence type="ECO:0000313" key="19">
    <source>
        <dbReference type="Proteomes" id="UP001055025"/>
    </source>
</evidence>
<evidence type="ECO:0000256" key="7">
    <source>
        <dbReference type="ARBA" id="ARBA00022741"/>
    </source>
</evidence>
<dbReference type="SUPFAM" id="SSF53623">
    <property type="entry name" value="MurD-like peptide ligases, catalytic domain"/>
    <property type="match status" value="1"/>
</dbReference>
<accession>A0AAV5B3S4</accession>
<evidence type="ECO:0000313" key="18">
    <source>
        <dbReference type="EMBL" id="GJM55498.1"/>
    </source>
</evidence>
<dbReference type="GO" id="GO:0005737">
    <property type="term" value="C:cytoplasm"/>
    <property type="evidence" value="ECO:0007669"/>
    <property type="project" value="UniProtKB-SubCell"/>
</dbReference>
<evidence type="ECO:0000256" key="9">
    <source>
        <dbReference type="ARBA" id="ARBA00022960"/>
    </source>
</evidence>
<evidence type="ECO:0000256" key="10">
    <source>
        <dbReference type="ARBA" id="ARBA00022984"/>
    </source>
</evidence>
<evidence type="ECO:0000259" key="16">
    <source>
        <dbReference type="Pfam" id="PF02875"/>
    </source>
</evidence>
<dbReference type="SUPFAM" id="SSF53244">
    <property type="entry name" value="MurD-like peptide ligases, peptide-binding domain"/>
    <property type="match status" value="1"/>
</dbReference>
<evidence type="ECO:0000256" key="12">
    <source>
        <dbReference type="ARBA" id="ARBA00023316"/>
    </source>
</evidence>
<name>A0AAV5B3S4_9ACTN</name>
<dbReference type="Pfam" id="PF02875">
    <property type="entry name" value="Mur_ligase_C"/>
    <property type="match status" value="1"/>
</dbReference>
<dbReference type="GO" id="GO:0009252">
    <property type="term" value="P:peptidoglycan biosynthetic process"/>
    <property type="evidence" value="ECO:0007669"/>
    <property type="project" value="UniProtKB-UniRule"/>
</dbReference>
<evidence type="ECO:0000259" key="15">
    <source>
        <dbReference type="Pfam" id="PF01225"/>
    </source>
</evidence>
<dbReference type="InterPro" id="IPR013221">
    <property type="entry name" value="Mur_ligase_cen"/>
</dbReference>
<organism evidence="18 19">
    <name type="scientific">Granulimonas faecalis</name>
    <dbReference type="NCBI Taxonomy" id="2894155"/>
    <lineage>
        <taxon>Bacteria</taxon>
        <taxon>Bacillati</taxon>
        <taxon>Actinomycetota</taxon>
        <taxon>Coriobacteriia</taxon>
        <taxon>Coriobacteriales</taxon>
        <taxon>Kribbibacteriaceae</taxon>
        <taxon>Granulimonas</taxon>
    </lineage>
</organism>
<dbReference type="Gene3D" id="3.40.50.720">
    <property type="entry name" value="NAD(P)-binding Rossmann-like Domain"/>
    <property type="match status" value="1"/>
</dbReference>
<dbReference type="Pfam" id="PF08245">
    <property type="entry name" value="Mur_ligase_M"/>
    <property type="match status" value="1"/>
</dbReference>
<keyword evidence="8 14" id="KW-0067">ATP-binding</keyword>
<feature type="domain" description="Mur ligase central" evidence="17">
    <location>
        <begin position="115"/>
        <end position="296"/>
    </location>
</feature>
<sequence length="467" mass="48931">MTDNGLGFERAHFIGIGGAGMSGIALVLHERGCAVTGSDLKESRYVRDLRDAGIEVAIGHRAETVDEHRPDVVVTSTAVPETNPEVVRAKELGIPVWPRAKMLSALSRGRRTVAVAGTHGKTTTSSMTATMLANMGLDPSFLIGGIVEDFDTNGRNGSGDLYVAEADESDASFLLLDPDIVVVTNIEADHLDHYGSLEAIEEAFSQFMASAGEDGTVICCGENPHVVELARAAGPRVVSYGFGGQNDVVCTPDAATRSISSSMEVGFPDGQLAHVTIKGNPGSHNQLNATAALTVAWVLGLDIAEAARALSEFGGVRRRFTHVGDVAGVTVVDDYGHHPTEVAATLAAASGLDFDRVVVAFQPHRYSRTQALAPQFAHAFDDADALLVMDVFPAGEMPVPGVSGKTVASAVEAAGSVGDVRYVPGRAAIAAAIAEEVRPGDLLITMGAGDVTMVGREFIELMKERES</sequence>
<keyword evidence="9 14" id="KW-0133">Cell shape</keyword>
<dbReference type="AlphaFoldDB" id="A0AAV5B3S4"/>
<dbReference type="EC" id="6.3.2.8" evidence="3 14"/>
<comment type="similarity">
    <text evidence="14">Belongs to the MurCDEF family.</text>
</comment>
<reference evidence="18" key="1">
    <citation type="journal article" date="2022" name="Int. J. Syst. Evol. Microbiol.">
        <title>Granulimonas faecalis gen. nov., sp. nov., and Leptogranulimonas caecicola gen. nov., sp. nov., novel lactate-producing Atopobiaceae bacteria isolated from mouse intestines, and an emended description of the family Atopobiaceae.</title>
        <authorList>
            <person name="Morinaga K."/>
            <person name="Kusada H."/>
            <person name="Sakamoto S."/>
            <person name="Murakami T."/>
            <person name="Toyoda A."/>
            <person name="Mori H."/>
            <person name="Meng X.Y."/>
            <person name="Takashino M."/>
            <person name="Murotomi K."/>
            <person name="Tamaki H."/>
        </authorList>
    </citation>
    <scope>NUCLEOTIDE SEQUENCE</scope>
    <source>
        <strain evidence="18">OPF53</strain>
    </source>
</reference>
<dbReference type="RefSeq" id="WP_251173210.1">
    <property type="nucleotide sequence ID" value="NZ_BQKC01000001.1"/>
</dbReference>
<feature type="domain" description="Mur ligase N-terminal catalytic" evidence="15">
    <location>
        <begin position="11"/>
        <end position="110"/>
    </location>
</feature>
<evidence type="ECO:0000256" key="5">
    <source>
        <dbReference type="ARBA" id="ARBA00022598"/>
    </source>
</evidence>
<dbReference type="Proteomes" id="UP001055025">
    <property type="component" value="Unassembled WGS sequence"/>
</dbReference>
<keyword evidence="11 14" id="KW-0131">Cell cycle</keyword>
<gene>
    <name evidence="14 18" type="primary">murC</name>
    <name evidence="18" type="ORF">ATOP_11530</name>
</gene>